<feature type="coiled-coil region" evidence="5">
    <location>
        <begin position="69"/>
        <end position="158"/>
    </location>
</feature>
<dbReference type="OrthoDB" id="5772480at2759"/>
<dbReference type="InterPro" id="IPR001841">
    <property type="entry name" value="Znf_RING"/>
</dbReference>
<dbReference type="Gene3D" id="3.30.40.10">
    <property type="entry name" value="Zinc/RING finger domain, C3HC4 (zinc finger)"/>
    <property type="match status" value="1"/>
</dbReference>
<evidence type="ECO:0000256" key="5">
    <source>
        <dbReference type="SAM" id="Coils"/>
    </source>
</evidence>
<protein>
    <recommendedName>
        <fullName evidence="6">RING-type domain-containing protein</fullName>
    </recommendedName>
</protein>
<dbReference type="SUPFAM" id="SSF57850">
    <property type="entry name" value="RING/U-box"/>
    <property type="match status" value="1"/>
</dbReference>
<dbReference type="AlphaFoldDB" id="A0A4U5PFA7"/>
<sequence length="170" mass="19362">MPLSCSICQLAYDGSSEAAIGALPCGHVFHVDCVQKWFNQLNDTCPDCRSKSDPKNLLRLFFDAPQNTGETFEAQAFRLEQELAETRKELNECKANLVCKNNTITFLEKQNENLTQTSKAARLAMVKNIEMEKQLKFLEEIRANRDHLATQLALLKDRKRPADIEDRDIS</sequence>
<proteinExistence type="predicted"/>
<dbReference type="EMBL" id="AZBU02000002">
    <property type="protein sequence ID" value="TKR95222.1"/>
    <property type="molecule type" value="Genomic_DNA"/>
</dbReference>
<evidence type="ECO:0000256" key="2">
    <source>
        <dbReference type="ARBA" id="ARBA00022771"/>
    </source>
</evidence>
<gene>
    <name evidence="7" type="ORF">L596_009419</name>
</gene>
<comment type="caution">
    <text evidence="7">The sequence shown here is derived from an EMBL/GenBank/DDBJ whole genome shotgun (WGS) entry which is preliminary data.</text>
</comment>
<dbReference type="InterPro" id="IPR052639">
    <property type="entry name" value="TRAIP_ubiq-protein_ligase"/>
</dbReference>
<dbReference type="InterPro" id="IPR011016">
    <property type="entry name" value="Znf_RING-CH"/>
</dbReference>
<evidence type="ECO:0000313" key="7">
    <source>
        <dbReference type="EMBL" id="TKR95222.1"/>
    </source>
</evidence>
<name>A0A4U5PFA7_STECR</name>
<keyword evidence="5" id="KW-0175">Coiled coil</keyword>
<dbReference type="GO" id="GO:0008270">
    <property type="term" value="F:zinc ion binding"/>
    <property type="evidence" value="ECO:0007669"/>
    <property type="project" value="UniProtKB-KW"/>
</dbReference>
<dbReference type="GO" id="GO:0031297">
    <property type="term" value="P:replication fork processing"/>
    <property type="evidence" value="ECO:0007669"/>
    <property type="project" value="TreeGrafter"/>
</dbReference>
<dbReference type="CDD" id="cd16448">
    <property type="entry name" value="RING-H2"/>
    <property type="match status" value="1"/>
</dbReference>
<keyword evidence="8" id="KW-1185">Reference proteome</keyword>
<dbReference type="GO" id="GO:0090734">
    <property type="term" value="C:site of DNA damage"/>
    <property type="evidence" value="ECO:0007669"/>
    <property type="project" value="TreeGrafter"/>
</dbReference>
<dbReference type="GO" id="GO:0016567">
    <property type="term" value="P:protein ubiquitination"/>
    <property type="evidence" value="ECO:0007669"/>
    <property type="project" value="TreeGrafter"/>
</dbReference>
<dbReference type="GO" id="GO:0061630">
    <property type="term" value="F:ubiquitin protein ligase activity"/>
    <property type="evidence" value="ECO:0007669"/>
    <property type="project" value="TreeGrafter"/>
</dbReference>
<evidence type="ECO:0000256" key="1">
    <source>
        <dbReference type="ARBA" id="ARBA00022723"/>
    </source>
</evidence>
<dbReference type="STRING" id="34508.A0A4U5PFA7"/>
<dbReference type="PANTHER" id="PTHR46569:SF1">
    <property type="entry name" value="E3 UBIQUITIN-PROTEIN LIGASE RFWD3-RELATED"/>
    <property type="match status" value="1"/>
</dbReference>
<evidence type="ECO:0000256" key="3">
    <source>
        <dbReference type="ARBA" id="ARBA00022833"/>
    </source>
</evidence>
<evidence type="ECO:0000259" key="6">
    <source>
        <dbReference type="PROSITE" id="PS50089"/>
    </source>
</evidence>
<evidence type="ECO:0000313" key="8">
    <source>
        <dbReference type="Proteomes" id="UP000298663"/>
    </source>
</evidence>
<dbReference type="SMART" id="SM00184">
    <property type="entry name" value="RING"/>
    <property type="match status" value="1"/>
</dbReference>
<dbReference type="Proteomes" id="UP000298663">
    <property type="component" value="Unassembled WGS sequence"/>
</dbReference>
<keyword evidence="1" id="KW-0479">Metal-binding</keyword>
<dbReference type="PROSITE" id="PS50089">
    <property type="entry name" value="ZF_RING_2"/>
    <property type="match status" value="1"/>
</dbReference>
<dbReference type="InterPro" id="IPR013083">
    <property type="entry name" value="Znf_RING/FYVE/PHD"/>
</dbReference>
<keyword evidence="2 4" id="KW-0863">Zinc-finger</keyword>
<accession>A0A4U5PFA7</accession>
<keyword evidence="3" id="KW-0862">Zinc</keyword>
<feature type="domain" description="RING-type" evidence="6">
    <location>
        <begin position="5"/>
        <end position="49"/>
    </location>
</feature>
<reference evidence="7 8" key="1">
    <citation type="journal article" date="2015" name="Genome Biol.">
        <title>Comparative genomics of Steinernema reveals deeply conserved gene regulatory networks.</title>
        <authorList>
            <person name="Dillman A.R."/>
            <person name="Macchietto M."/>
            <person name="Porter C.F."/>
            <person name="Rogers A."/>
            <person name="Williams B."/>
            <person name="Antoshechkin I."/>
            <person name="Lee M.M."/>
            <person name="Goodwin Z."/>
            <person name="Lu X."/>
            <person name="Lewis E.E."/>
            <person name="Goodrich-Blair H."/>
            <person name="Stock S.P."/>
            <person name="Adams B.J."/>
            <person name="Sternberg P.W."/>
            <person name="Mortazavi A."/>
        </authorList>
    </citation>
    <scope>NUCLEOTIDE SEQUENCE [LARGE SCALE GENOMIC DNA]</scope>
    <source>
        <strain evidence="7 8">ALL</strain>
    </source>
</reference>
<evidence type="ECO:0000256" key="4">
    <source>
        <dbReference type="PROSITE-ProRule" id="PRU00175"/>
    </source>
</evidence>
<dbReference type="Pfam" id="PF13639">
    <property type="entry name" value="zf-RING_2"/>
    <property type="match status" value="1"/>
</dbReference>
<dbReference type="SMART" id="SM00744">
    <property type="entry name" value="RINGv"/>
    <property type="match status" value="1"/>
</dbReference>
<reference evidence="7 8" key="2">
    <citation type="journal article" date="2019" name="G3 (Bethesda)">
        <title>Hybrid Assembly of the Genome of the Entomopathogenic Nematode Steinernema carpocapsae Identifies the X-Chromosome.</title>
        <authorList>
            <person name="Serra L."/>
            <person name="Macchietto M."/>
            <person name="Macias-Munoz A."/>
            <person name="McGill C.J."/>
            <person name="Rodriguez I.M."/>
            <person name="Rodriguez B."/>
            <person name="Murad R."/>
            <person name="Mortazavi A."/>
        </authorList>
    </citation>
    <scope>NUCLEOTIDE SEQUENCE [LARGE SCALE GENOMIC DNA]</scope>
    <source>
        <strain evidence="7 8">ALL</strain>
    </source>
</reference>
<organism evidence="7 8">
    <name type="scientific">Steinernema carpocapsae</name>
    <name type="common">Entomopathogenic nematode</name>
    <dbReference type="NCBI Taxonomy" id="34508"/>
    <lineage>
        <taxon>Eukaryota</taxon>
        <taxon>Metazoa</taxon>
        <taxon>Ecdysozoa</taxon>
        <taxon>Nematoda</taxon>
        <taxon>Chromadorea</taxon>
        <taxon>Rhabditida</taxon>
        <taxon>Tylenchina</taxon>
        <taxon>Panagrolaimomorpha</taxon>
        <taxon>Strongyloidoidea</taxon>
        <taxon>Steinernematidae</taxon>
        <taxon>Steinernema</taxon>
    </lineage>
</organism>
<dbReference type="PANTHER" id="PTHR46569">
    <property type="entry name" value="E3 UBIQUITIN-PROTEIN LIGASE TRAIP"/>
    <property type="match status" value="1"/>
</dbReference>
<dbReference type="GO" id="GO:0005634">
    <property type="term" value="C:nucleus"/>
    <property type="evidence" value="ECO:0007669"/>
    <property type="project" value="TreeGrafter"/>
</dbReference>